<keyword evidence="3" id="KW-1185">Reference proteome</keyword>
<dbReference type="Proteomes" id="UP000002318">
    <property type="component" value="Chromosome"/>
</dbReference>
<name>E1R6K3_SEDSS</name>
<feature type="region of interest" description="Disordered" evidence="1">
    <location>
        <begin position="1"/>
        <end position="20"/>
    </location>
</feature>
<organism evidence="2 3">
    <name type="scientific">Sediminispirochaeta smaragdinae (strain DSM 11293 / JCM 15392 / SEBR 4228)</name>
    <name type="common">Spirochaeta smaragdinae</name>
    <dbReference type="NCBI Taxonomy" id="573413"/>
    <lineage>
        <taxon>Bacteria</taxon>
        <taxon>Pseudomonadati</taxon>
        <taxon>Spirochaetota</taxon>
        <taxon>Spirochaetia</taxon>
        <taxon>Spirochaetales</taxon>
        <taxon>Spirochaetaceae</taxon>
        <taxon>Sediminispirochaeta</taxon>
    </lineage>
</organism>
<proteinExistence type="predicted"/>
<evidence type="ECO:0000256" key="1">
    <source>
        <dbReference type="SAM" id="MobiDB-lite"/>
    </source>
</evidence>
<evidence type="ECO:0000313" key="3">
    <source>
        <dbReference type="Proteomes" id="UP000002318"/>
    </source>
</evidence>
<reference evidence="2 3" key="1">
    <citation type="journal article" date="2010" name="Stand. Genomic Sci.">
        <title>Complete genome sequence of Spirochaeta smaragdinae type strain (SEBR 4228).</title>
        <authorList>
            <person name="Mavromatis K."/>
            <person name="Yasawong M."/>
            <person name="Chertkov O."/>
            <person name="Lapidus A."/>
            <person name="Lucas S."/>
            <person name="Nolan M."/>
            <person name="Del Rio T.G."/>
            <person name="Tice H."/>
            <person name="Cheng J.F."/>
            <person name="Pitluck S."/>
            <person name="Liolios K."/>
            <person name="Ivanova N."/>
            <person name="Tapia R."/>
            <person name="Han C."/>
            <person name="Bruce D."/>
            <person name="Goodwin L."/>
            <person name="Pati A."/>
            <person name="Chen A."/>
            <person name="Palaniappan K."/>
            <person name="Land M."/>
            <person name="Hauser L."/>
            <person name="Chang Y.J."/>
            <person name="Jeffries C.D."/>
            <person name="Detter J.C."/>
            <person name="Rohde M."/>
            <person name="Brambilla E."/>
            <person name="Spring S."/>
            <person name="Goker M."/>
            <person name="Sikorski J."/>
            <person name="Woyke T."/>
            <person name="Bristow J."/>
            <person name="Eisen J.A."/>
            <person name="Markowitz V."/>
            <person name="Hugenholtz P."/>
            <person name="Klenk H.P."/>
            <person name="Kyrpides N.C."/>
        </authorList>
    </citation>
    <scope>NUCLEOTIDE SEQUENCE [LARGE SCALE GENOMIC DNA]</scope>
    <source>
        <strain evidence="3">DSM 11293 / JCM 15392 / SEBR 4228</strain>
    </source>
</reference>
<evidence type="ECO:0000313" key="2">
    <source>
        <dbReference type="EMBL" id="ADK81021.1"/>
    </source>
</evidence>
<dbReference type="EMBL" id="CP002116">
    <property type="protein sequence ID" value="ADK81021.1"/>
    <property type="molecule type" value="Genomic_DNA"/>
</dbReference>
<dbReference type="KEGG" id="ssm:Spirs_1895"/>
<dbReference type="HOGENOM" id="CLU_894023_0_0_12"/>
<feature type="compositionally biased region" description="Basic and acidic residues" evidence="1">
    <location>
        <begin position="1"/>
        <end position="11"/>
    </location>
</feature>
<accession>E1R6K3</accession>
<protein>
    <submittedName>
        <fullName evidence="2">Uncharacterized protein</fullName>
    </submittedName>
</protein>
<dbReference type="RefSeq" id="WP_013254485.1">
    <property type="nucleotide sequence ID" value="NC_014364.1"/>
</dbReference>
<sequence>MRRGTLLDRSGKGLSPLMMPSAATDRRGRRIFRRPFFLFSILLSAFLIGCAGTPKIYETGVEVLTGKGNLTLVVQEPSAWEPTQQWLLDLLLEAGMEEKHAAILLNRTERMSVALDSKGLRLALAGNFPRFALRKTVREVNSEPGLQMAMPWSGVVLVSQGDHTWLKRAAANEEDEEGFFAGALIPGEIAFFLEEPASFVDEADLTGVDRLRVRLVPKSMDEMNGFETRIDITCSDAERAKQVATSLKTALFVVSRQEHIDDATTASRQRFAKEVLRLRAVGREGTAIVIGPVFLREYDFAVIAKMRNILG</sequence>
<dbReference type="STRING" id="573413.Spirs_1895"/>
<dbReference type="AlphaFoldDB" id="E1R6K3"/>
<gene>
    <name evidence="2" type="ordered locus">Spirs_1895</name>
</gene>